<dbReference type="Pfam" id="PF13771">
    <property type="entry name" value="zf-HC5HC2H"/>
    <property type="match status" value="1"/>
</dbReference>
<dbReference type="PROSITE" id="PS51805">
    <property type="entry name" value="EPHD"/>
    <property type="match status" value="1"/>
</dbReference>
<keyword evidence="11" id="KW-0732">Signal</keyword>
<comment type="subcellular location">
    <subcellularLocation>
        <location evidence="1">Nucleus</location>
    </subcellularLocation>
</comment>
<feature type="domain" description="RING-type" evidence="12">
    <location>
        <begin position="7"/>
        <end position="45"/>
    </location>
</feature>
<dbReference type="GO" id="GO:0005634">
    <property type="term" value="C:nucleus"/>
    <property type="evidence" value="ECO:0007669"/>
    <property type="project" value="UniProtKB-SubCell"/>
</dbReference>
<dbReference type="STRING" id="180498.A0A067KSP6"/>
<name>A0A067KSP6_JATCU</name>
<feature type="region of interest" description="Disordered" evidence="10">
    <location>
        <begin position="508"/>
        <end position="554"/>
    </location>
</feature>
<feature type="chain" id="PRO_5001643169" description="RING-type E3 ubiquitin transferase BRCA1" evidence="11">
    <location>
        <begin position="20"/>
        <end position="1054"/>
    </location>
</feature>
<dbReference type="EMBL" id="KK914370">
    <property type="protein sequence ID" value="KDP38028.1"/>
    <property type="molecule type" value="Genomic_DNA"/>
</dbReference>
<feature type="compositionally biased region" description="Basic and acidic residues" evidence="10">
    <location>
        <begin position="88"/>
        <end position="97"/>
    </location>
</feature>
<dbReference type="SMART" id="SM00184">
    <property type="entry name" value="RING"/>
    <property type="match status" value="1"/>
</dbReference>
<evidence type="ECO:0000256" key="5">
    <source>
        <dbReference type="ARBA" id="ARBA00022771"/>
    </source>
</evidence>
<keyword evidence="6" id="KW-0862">Zinc</keyword>
<keyword evidence="5 9" id="KW-0863">Zinc-finger</keyword>
<dbReference type="SUPFAM" id="SSF57850">
    <property type="entry name" value="RING/U-box"/>
    <property type="match status" value="1"/>
</dbReference>
<feature type="domain" description="BRCT" evidence="13">
    <location>
        <begin position="836"/>
        <end position="911"/>
    </location>
</feature>
<evidence type="ECO:0000256" key="3">
    <source>
        <dbReference type="ARBA" id="ARBA00022737"/>
    </source>
</evidence>
<dbReference type="AlphaFoldDB" id="A0A067KSP6"/>
<dbReference type="Pfam" id="PF13923">
    <property type="entry name" value="zf-C3HC4_2"/>
    <property type="match status" value="1"/>
</dbReference>
<organism evidence="15 16">
    <name type="scientific">Jatropha curcas</name>
    <name type="common">Barbados nut</name>
    <dbReference type="NCBI Taxonomy" id="180498"/>
    <lineage>
        <taxon>Eukaryota</taxon>
        <taxon>Viridiplantae</taxon>
        <taxon>Streptophyta</taxon>
        <taxon>Embryophyta</taxon>
        <taxon>Tracheophyta</taxon>
        <taxon>Spermatophyta</taxon>
        <taxon>Magnoliopsida</taxon>
        <taxon>eudicotyledons</taxon>
        <taxon>Gunneridae</taxon>
        <taxon>Pentapetalae</taxon>
        <taxon>rosids</taxon>
        <taxon>fabids</taxon>
        <taxon>Malpighiales</taxon>
        <taxon>Euphorbiaceae</taxon>
        <taxon>Crotonoideae</taxon>
        <taxon>Jatropheae</taxon>
        <taxon>Jatropha</taxon>
    </lineage>
</organism>
<dbReference type="PROSITE" id="PS50172">
    <property type="entry name" value="BRCT"/>
    <property type="match status" value="2"/>
</dbReference>
<keyword evidence="7" id="KW-0234">DNA repair</keyword>
<keyword evidence="3" id="KW-0677">Repeat</keyword>
<dbReference type="PIRSF" id="PIRSF001734">
    <property type="entry name" value="BRCA1"/>
    <property type="match status" value="1"/>
</dbReference>
<dbReference type="SMART" id="SM00292">
    <property type="entry name" value="BRCT"/>
    <property type="match status" value="2"/>
</dbReference>
<dbReference type="Gene3D" id="3.30.40.10">
    <property type="entry name" value="Zinc/RING finger domain, C3HC4 (zinc finger)"/>
    <property type="match status" value="2"/>
</dbReference>
<evidence type="ECO:0000259" key="14">
    <source>
        <dbReference type="PROSITE" id="PS51805"/>
    </source>
</evidence>
<dbReference type="Pfam" id="PF00533">
    <property type="entry name" value="BRCT"/>
    <property type="match status" value="1"/>
</dbReference>
<evidence type="ECO:0000313" key="16">
    <source>
        <dbReference type="Proteomes" id="UP000027138"/>
    </source>
</evidence>
<feature type="compositionally biased region" description="Basic and acidic residues" evidence="10">
    <location>
        <begin position="104"/>
        <end position="118"/>
    </location>
</feature>
<evidence type="ECO:0000256" key="2">
    <source>
        <dbReference type="ARBA" id="ARBA00022723"/>
    </source>
</evidence>
<evidence type="ECO:0000256" key="9">
    <source>
        <dbReference type="PROSITE-ProRule" id="PRU00175"/>
    </source>
</evidence>
<dbReference type="PROSITE" id="PS50089">
    <property type="entry name" value="ZF_RING_2"/>
    <property type="match status" value="1"/>
</dbReference>
<evidence type="ECO:0008006" key="17">
    <source>
        <dbReference type="Google" id="ProtNLM"/>
    </source>
</evidence>
<feature type="domain" description="PHD-type" evidence="14">
    <location>
        <begin position="652"/>
        <end position="772"/>
    </location>
</feature>
<protein>
    <recommendedName>
        <fullName evidence="17">RING-type E3 ubiquitin transferase BRCA1</fullName>
    </recommendedName>
</protein>
<dbReference type="InterPro" id="IPR031099">
    <property type="entry name" value="BRCA1-associated"/>
</dbReference>
<evidence type="ECO:0000259" key="12">
    <source>
        <dbReference type="PROSITE" id="PS50089"/>
    </source>
</evidence>
<feature type="region of interest" description="Disordered" evidence="10">
    <location>
        <begin position="225"/>
        <end position="260"/>
    </location>
</feature>
<evidence type="ECO:0000256" key="4">
    <source>
        <dbReference type="ARBA" id="ARBA00022763"/>
    </source>
</evidence>
<dbReference type="GO" id="GO:0004842">
    <property type="term" value="F:ubiquitin-protein transferase activity"/>
    <property type="evidence" value="ECO:0007669"/>
    <property type="project" value="TreeGrafter"/>
</dbReference>
<keyword evidence="8" id="KW-0539">Nucleus</keyword>
<feature type="compositionally biased region" description="Basic and acidic residues" evidence="10">
    <location>
        <begin position="512"/>
        <end position="521"/>
    </location>
</feature>
<dbReference type="InterPro" id="IPR001841">
    <property type="entry name" value="Znf_RING"/>
</dbReference>
<evidence type="ECO:0000256" key="11">
    <source>
        <dbReference type="SAM" id="SignalP"/>
    </source>
</evidence>
<dbReference type="FunFam" id="3.30.40.10:FF:000310">
    <property type="entry name" value="Breast cancer associated RING 1"/>
    <property type="match status" value="1"/>
</dbReference>
<dbReference type="GO" id="GO:0008270">
    <property type="term" value="F:zinc ion binding"/>
    <property type="evidence" value="ECO:0007669"/>
    <property type="project" value="UniProtKB-KW"/>
</dbReference>
<dbReference type="InterPro" id="IPR001357">
    <property type="entry name" value="BRCT_dom"/>
</dbReference>
<feature type="signal peptide" evidence="11">
    <location>
        <begin position="1"/>
        <end position="19"/>
    </location>
</feature>
<dbReference type="FunFam" id="3.40.50.10190:FF:000006">
    <property type="entry name" value="Breast cancer type 1 susceptibility protein homolog"/>
    <property type="match status" value="1"/>
</dbReference>
<dbReference type="SUPFAM" id="SSF52113">
    <property type="entry name" value="BRCT domain"/>
    <property type="match status" value="2"/>
</dbReference>
<dbReference type="FunFam" id="3.30.40.10:FF:000352">
    <property type="entry name" value="Breast cancer associated RING 1"/>
    <property type="match status" value="1"/>
</dbReference>
<accession>A0A067KSP6</accession>
<dbReference type="InterPro" id="IPR013083">
    <property type="entry name" value="Znf_RING/FYVE/PHD"/>
</dbReference>
<dbReference type="PANTHER" id="PTHR13763">
    <property type="entry name" value="BREAST CANCER TYPE 1 SUSCEPTIBILITY PROTEIN BRCA1"/>
    <property type="match status" value="1"/>
</dbReference>
<dbReference type="InterPro" id="IPR034732">
    <property type="entry name" value="EPHD"/>
</dbReference>
<reference evidence="15 16" key="1">
    <citation type="journal article" date="2014" name="PLoS ONE">
        <title>Global Analysis of Gene Expression Profiles in Physic Nut (Jatropha curcas L.) Seedlings Exposed to Salt Stress.</title>
        <authorList>
            <person name="Zhang L."/>
            <person name="Zhang C."/>
            <person name="Wu P."/>
            <person name="Chen Y."/>
            <person name="Li M."/>
            <person name="Jiang H."/>
            <person name="Wu G."/>
        </authorList>
    </citation>
    <scope>NUCLEOTIDE SEQUENCE [LARGE SCALE GENOMIC DNA]</scope>
    <source>
        <strain evidence="16">cv. GZQX0401</strain>
        <tissue evidence="15">Young leaves</tissue>
    </source>
</reference>
<feature type="domain" description="BRCT" evidence="13">
    <location>
        <begin position="932"/>
        <end position="1038"/>
    </location>
</feature>
<dbReference type="Proteomes" id="UP000027138">
    <property type="component" value="Unassembled WGS sequence"/>
</dbReference>
<dbReference type="InterPro" id="IPR017907">
    <property type="entry name" value="Znf_RING_CS"/>
</dbReference>
<keyword evidence="16" id="KW-1185">Reference proteome</keyword>
<evidence type="ECO:0000256" key="6">
    <source>
        <dbReference type="ARBA" id="ARBA00022833"/>
    </source>
</evidence>
<evidence type="ECO:0000256" key="7">
    <source>
        <dbReference type="ARBA" id="ARBA00023204"/>
    </source>
</evidence>
<sequence>MGRELKCPICLSLLNSAVSLTCNHVFCNSCILKSMKSGSNCPVCKVPYRRREIRASPHMDSLVSIYKNMEAASGFQIFVTQNPSSTKLSDENKRAEDGTNSNRENVHRLYQDRLENQKTSKRKGSRKTIKSNLDVSDSIAAKPAFPTKKRVQVPQHLPSETPTRPDKLEMGTGENIGHGFKNISSITGENPVTKENGEPVLAPFFWLRDEEDIEKLSQHTIGSQLLDITPPNIPTFSDIKDSDNDNPSQLSPTEEVCGKSNDADLFDSEMFEWTQRACSPELFSSPSMIQDENAGDIDGIQENKQEALLLSSNTNEHRIENEKCFDTEHVTAIAGDELPNPSPLRPKSSGIQIAYNRSKKRGRTAGEATLRKCAKKYAEKDFKVPSDAKTKSRKIMQKEAPDNMGNSSNITKTKSKAVFSTAATETKTKNVPLISLRAETLNLGDRKMAAELRISQGKNQIDNGNLGKRKICGKVSTKDKTDCALRSKKRKPNSSDIDMVKEICTVQNPVEEDTRPSDIGDRSISGTKPKCQKHGKEVNSELSSESNQKLRRPKTMKVSLYGISEDGLANDHQERCNGISAKETEHTEKATDVPLKQTQISEKVTNVSGKETQSTEKVQGSLSRILDNSVTLGKLRRANGVALRACQTLAQKIQCAFCLSSEDTEASGEMVHYYNGRPVVANYNAGSKVIHSHRNCAEWAPNVYFEDDTAINLEAELTRSRRMKCCCCGLKGAALGCYEKSCRKSFHVPCAKMMPQCRWDTDNFVMLCPLHTFSKLPTEESESQERIRKKCIPKRQNPNKCNQVVFKHDASTHPSWNWSATPKKLILCCSALTVEERELVSEFQRLSGATVLKNWNLSVTHVIVSTDENGAFRRTLKILMGILEGKWILNIQWIKACMKAMKPVQEDQYEVMVDTHGIRDGPQLGRLRILNKRPKLFEGFKFYLMGDFVASYKGYIQDLLVAGGGSILHRKPISGGDSISSLGSPSPSTFVIYSLELPGKCDLSRKDMILNRRRSDAEALASATGAKAVSNSWILNSIAACKLQVLLNNGDTFN</sequence>
<gene>
    <name evidence="15" type="ORF">JCGZ_04671</name>
</gene>
<dbReference type="Gene3D" id="3.40.50.10190">
    <property type="entry name" value="BRCT domain"/>
    <property type="match status" value="2"/>
</dbReference>
<evidence type="ECO:0000313" key="15">
    <source>
        <dbReference type="EMBL" id="KDP38028.1"/>
    </source>
</evidence>
<keyword evidence="2" id="KW-0479">Metal-binding</keyword>
<dbReference type="CDD" id="cd17734">
    <property type="entry name" value="BRCT_Bard1_rpt1"/>
    <property type="match status" value="1"/>
</dbReference>
<dbReference type="GO" id="GO:0045944">
    <property type="term" value="P:positive regulation of transcription by RNA polymerase II"/>
    <property type="evidence" value="ECO:0007669"/>
    <property type="project" value="TreeGrafter"/>
</dbReference>
<dbReference type="InterPro" id="IPR036420">
    <property type="entry name" value="BRCT_dom_sf"/>
</dbReference>
<feature type="region of interest" description="Disordered" evidence="10">
    <location>
        <begin position="83"/>
        <end position="169"/>
    </location>
</feature>
<evidence type="ECO:0000256" key="1">
    <source>
        <dbReference type="ARBA" id="ARBA00004123"/>
    </source>
</evidence>
<evidence type="ECO:0000256" key="10">
    <source>
        <dbReference type="SAM" id="MobiDB-lite"/>
    </source>
</evidence>
<evidence type="ECO:0000259" key="13">
    <source>
        <dbReference type="PROSITE" id="PS50172"/>
    </source>
</evidence>
<dbReference type="PANTHER" id="PTHR13763:SF0">
    <property type="entry name" value="BREAST CANCER TYPE 1 SUSCEPTIBILITY PROTEIN"/>
    <property type="match status" value="1"/>
</dbReference>
<feature type="compositionally biased region" description="Basic residues" evidence="10">
    <location>
        <begin position="119"/>
        <end position="129"/>
    </location>
</feature>
<keyword evidence="4" id="KW-0227">DNA damage</keyword>
<dbReference type="OrthoDB" id="2384350at2759"/>
<proteinExistence type="predicted"/>
<dbReference type="GO" id="GO:0000724">
    <property type="term" value="P:double-strand break repair via homologous recombination"/>
    <property type="evidence" value="ECO:0007669"/>
    <property type="project" value="TreeGrafter"/>
</dbReference>
<dbReference type="PROSITE" id="PS00518">
    <property type="entry name" value="ZF_RING_1"/>
    <property type="match status" value="1"/>
</dbReference>
<evidence type="ECO:0000256" key="8">
    <source>
        <dbReference type="ARBA" id="ARBA00023242"/>
    </source>
</evidence>